<organism evidence="1 2">
    <name type="scientific">Saprolegnia diclina (strain VS20)</name>
    <dbReference type="NCBI Taxonomy" id="1156394"/>
    <lineage>
        <taxon>Eukaryota</taxon>
        <taxon>Sar</taxon>
        <taxon>Stramenopiles</taxon>
        <taxon>Oomycota</taxon>
        <taxon>Saprolegniomycetes</taxon>
        <taxon>Saprolegniales</taxon>
        <taxon>Saprolegniaceae</taxon>
        <taxon>Saprolegnia</taxon>
    </lineage>
</organism>
<dbReference type="OrthoDB" id="65289at2759"/>
<dbReference type="GeneID" id="19948036"/>
<accession>T0RRJ1</accession>
<dbReference type="VEuPathDB" id="FungiDB:SDRG_07309"/>
<name>T0RRJ1_SAPDV</name>
<gene>
    <name evidence="1" type="ORF">SDRG_07309</name>
</gene>
<keyword evidence="2" id="KW-1185">Reference proteome</keyword>
<dbReference type="RefSeq" id="XP_008611357.1">
    <property type="nucleotide sequence ID" value="XM_008613135.1"/>
</dbReference>
<dbReference type="EMBL" id="JH767152">
    <property type="protein sequence ID" value="EQC35073.1"/>
    <property type="molecule type" value="Genomic_DNA"/>
</dbReference>
<protein>
    <submittedName>
        <fullName evidence="1">Uncharacterized protein</fullName>
    </submittedName>
</protein>
<dbReference type="Proteomes" id="UP000030762">
    <property type="component" value="Unassembled WGS sequence"/>
</dbReference>
<evidence type="ECO:0000313" key="2">
    <source>
        <dbReference type="Proteomes" id="UP000030762"/>
    </source>
</evidence>
<reference evidence="1 2" key="1">
    <citation type="submission" date="2012-04" db="EMBL/GenBank/DDBJ databases">
        <title>The Genome Sequence of Saprolegnia declina VS20.</title>
        <authorList>
            <consortium name="The Broad Institute Genome Sequencing Platform"/>
            <person name="Russ C."/>
            <person name="Nusbaum C."/>
            <person name="Tyler B."/>
            <person name="van West P."/>
            <person name="Dieguez-Uribeondo J."/>
            <person name="de Bruijn I."/>
            <person name="Tripathy S."/>
            <person name="Jiang R."/>
            <person name="Young S.K."/>
            <person name="Zeng Q."/>
            <person name="Gargeya S."/>
            <person name="Fitzgerald M."/>
            <person name="Haas B."/>
            <person name="Abouelleil A."/>
            <person name="Alvarado L."/>
            <person name="Arachchi H.M."/>
            <person name="Berlin A."/>
            <person name="Chapman S.B."/>
            <person name="Goldberg J."/>
            <person name="Griggs A."/>
            <person name="Gujja S."/>
            <person name="Hansen M."/>
            <person name="Howarth C."/>
            <person name="Imamovic A."/>
            <person name="Larimer J."/>
            <person name="McCowen C."/>
            <person name="Montmayeur A."/>
            <person name="Murphy C."/>
            <person name="Neiman D."/>
            <person name="Pearson M."/>
            <person name="Priest M."/>
            <person name="Roberts A."/>
            <person name="Saif S."/>
            <person name="Shea T."/>
            <person name="Sisk P."/>
            <person name="Sykes S."/>
            <person name="Wortman J."/>
            <person name="Nusbaum C."/>
            <person name="Birren B."/>
        </authorList>
    </citation>
    <scope>NUCLEOTIDE SEQUENCE [LARGE SCALE GENOMIC DNA]</scope>
    <source>
        <strain evidence="1 2">VS20</strain>
    </source>
</reference>
<proteinExistence type="predicted"/>
<sequence>MATRMAHHGHRPAPRHLAVSYCATTTTMWSRPRATAGGSSSHGLLLVATPSPMISTDDSECADEKQVPTALLPLIHPTLSVRESKRLTIDATLHMYSTIDLRPSSAEPPCRKVRAASMDAMLRSPPRSPVAKREWAYKPFWCDLPTRALPLTPRSPAAS</sequence>
<dbReference type="AlphaFoldDB" id="T0RRJ1"/>
<evidence type="ECO:0000313" key="1">
    <source>
        <dbReference type="EMBL" id="EQC35073.1"/>
    </source>
</evidence>